<dbReference type="EMBL" id="CAFBOG010000083">
    <property type="protein sequence ID" value="CAB4980845.1"/>
    <property type="molecule type" value="Genomic_DNA"/>
</dbReference>
<dbReference type="AlphaFoldDB" id="A0A6J7MLS8"/>
<dbReference type="Pfam" id="PF00675">
    <property type="entry name" value="Peptidase_M16"/>
    <property type="match status" value="1"/>
</dbReference>
<name>A0A6J7MLS8_9ZZZZ</name>
<evidence type="ECO:0000259" key="3">
    <source>
        <dbReference type="Pfam" id="PF05193"/>
    </source>
</evidence>
<protein>
    <submittedName>
        <fullName evidence="4">Unannotated protein</fullName>
    </submittedName>
</protein>
<dbReference type="PANTHER" id="PTHR11851">
    <property type="entry name" value="METALLOPROTEASE"/>
    <property type="match status" value="1"/>
</dbReference>
<comment type="similarity">
    <text evidence="1">Belongs to the peptidase M16 family.</text>
</comment>
<dbReference type="GO" id="GO:0046872">
    <property type="term" value="F:metal ion binding"/>
    <property type="evidence" value="ECO:0007669"/>
    <property type="project" value="InterPro"/>
</dbReference>
<evidence type="ECO:0000256" key="1">
    <source>
        <dbReference type="ARBA" id="ARBA00007261"/>
    </source>
</evidence>
<dbReference type="GO" id="GO:0006508">
    <property type="term" value="P:proteolysis"/>
    <property type="evidence" value="ECO:0007669"/>
    <property type="project" value="InterPro"/>
</dbReference>
<dbReference type="Pfam" id="PF05193">
    <property type="entry name" value="Peptidase_M16_C"/>
    <property type="match status" value="1"/>
</dbReference>
<dbReference type="PANTHER" id="PTHR11851:SF49">
    <property type="entry name" value="MITOCHONDRIAL-PROCESSING PEPTIDASE SUBUNIT ALPHA"/>
    <property type="match status" value="1"/>
</dbReference>
<dbReference type="EMBL" id="CAFBQW010000026">
    <property type="protein sequence ID" value="CAB5063050.1"/>
    <property type="molecule type" value="Genomic_DNA"/>
</dbReference>
<dbReference type="InterPro" id="IPR001431">
    <property type="entry name" value="Pept_M16_Zn_BS"/>
</dbReference>
<dbReference type="SUPFAM" id="SSF63411">
    <property type="entry name" value="LuxS/MPP-like metallohydrolase"/>
    <property type="match status" value="2"/>
</dbReference>
<proteinExistence type="inferred from homology"/>
<dbReference type="PROSITE" id="PS00143">
    <property type="entry name" value="INSULINASE"/>
    <property type="match status" value="1"/>
</dbReference>
<dbReference type="InterPro" id="IPR011765">
    <property type="entry name" value="Pept_M16_N"/>
</dbReference>
<dbReference type="InterPro" id="IPR007863">
    <property type="entry name" value="Peptidase_M16_C"/>
</dbReference>
<evidence type="ECO:0000259" key="2">
    <source>
        <dbReference type="Pfam" id="PF00675"/>
    </source>
</evidence>
<feature type="domain" description="Peptidase M16 N-terminal" evidence="2">
    <location>
        <begin position="29"/>
        <end position="176"/>
    </location>
</feature>
<accession>A0A6J7MLS8</accession>
<evidence type="ECO:0000313" key="4">
    <source>
        <dbReference type="EMBL" id="CAB4980845.1"/>
    </source>
</evidence>
<dbReference type="InterPro" id="IPR050361">
    <property type="entry name" value="MPP/UQCRC_Complex"/>
</dbReference>
<evidence type="ECO:0000313" key="5">
    <source>
        <dbReference type="EMBL" id="CAB5063050.1"/>
    </source>
</evidence>
<organism evidence="4">
    <name type="scientific">freshwater metagenome</name>
    <dbReference type="NCBI Taxonomy" id="449393"/>
    <lineage>
        <taxon>unclassified sequences</taxon>
        <taxon>metagenomes</taxon>
        <taxon>ecological metagenomes</taxon>
    </lineage>
</organism>
<dbReference type="Gene3D" id="3.30.830.10">
    <property type="entry name" value="Metalloenzyme, LuxS/M16 peptidase-like"/>
    <property type="match status" value="2"/>
</dbReference>
<reference evidence="4" key="1">
    <citation type="submission" date="2020-05" db="EMBL/GenBank/DDBJ databases">
        <authorList>
            <person name="Chiriac C."/>
            <person name="Salcher M."/>
            <person name="Ghai R."/>
            <person name="Kavagutti S V."/>
        </authorList>
    </citation>
    <scope>NUCLEOTIDE SEQUENCE</scope>
</reference>
<gene>
    <name evidence="4" type="ORF">UFOPK3914_01014</name>
    <name evidence="5" type="ORF">UFOPK4354_00384</name>
</gene>
<dbReference type="GO" id="GO:0004222">
    <property type="term" value="F:metalloendopeptidase activity"/>
    <property type="evidence" value="ECO:0007669"/>
    <property type="project" value="InterPro"/>
</dbReference>
<sequence>MSTELTQRGANNSLLAANVEKTVLSNGVRVLTDSVPHTHSATFAVWVGVGGRDEPAEIAGASHFLEHLLFQGTARRSAVDIAIAIDGVGGDMNAYTASEYTAFFARVPSSESDLAVDVLLDVVSHPGLAEDDVEGEREVILEELAAAEDDPEDLVGVRLFESLFPGHPLGREVLGTSRTVETIRRDQIAGFFEDWYQSHNLVVTGAGDVDHSVLVAAVESVFPEHRAGTAPQRIAPKEQVESVLTETRSGELVHLAFGWRCGGVNDTDRFALALLNHVFGTGPSSRLFQQVREERGLTYSISSGVSQFSDAGALSVQCATSPSKAAQLIAVVTELVEDLCSVGITAEELSRAKRSIRGGVLLGIEDSGARGARLGISETLRGSVTPLDEHLNSIDSVTQEQVLLAAQRVLGSGTVLAAVGPASQGAAEGQLGSAIEGLEHLV</sequence>
<feature type="domain" description="Peptidase M16 C-terminal" evidence="3">
    <location>
        <begin position="183"/>
        <end position="355"/>
    </location>
</feature>
<dbReference type="InterPro" id="IPR011249">
    <property type="entry name" value="Metalloenz_LuxS/M16"/>
</dbReference>